<organism evidence="1">
    <name type="scientific">uncultured Rubrobacteraceae bacterium</name>
    <dbReference type="NCBI Taxonomy" id="349277"/>
    <lineage>
        <taxon>Bacteria</taxon>
        <taxon>Bacillati</taxon>
        <taxon>Actinomycetota</taxon>
        <taxon>Rubrobacteria</taxon>
        <taxon>Rubrobacterales</taxon>
        <taxon>Rubrobacteraceae</taxon>
        <taxon>environmental samples</taxon>
    </lineage>
</organism>
<dbReference type="EMBL" id="CADCUZ010000127">
    <property type="protein sequence ID" value="CAA9430117.1"/>
    <property type="molecule type" value="Genomic_DNA"/>
</dbReference>
<dbReference type="AlphaFoldDB" id="A0A6J4Q0W2"/>
<accession>A0A6J4Q0W2</accession>
<feature type="non-terminal residue" evidence="1">
    <location>
        <position position="59"/>
    </location>
</feature>
<reference evidence="1" key="1">
    <citation type="submission" date="2020-02" db="EMBL/GenBank/DDBJ databases">
        <authorList>
            <person name="Meier V. D."/>
        </authorList>
    </citation>
    <scope>NUCLEOTIDE SEQUENCE</scope>
    <source>
        <strain evidence="1">AVDCRST_MAG55</strain>
    </source>
</reference>
<name>A0A6J4Q0W2_9ACTN</name>
<proteinExistence type="predicted"/>
<feature type="non-terminal residue" evidence="1">
    <location>
        <position position="1"/>
    </location>
</feature>
<protein>
    <submittedName>
        <fullName evidence="1">Uncharacterized protein</fullName>
    </submittedName>
</protein>
<gene>
    <name evidence="1" type="ORF">AVDCRST_MAG55-2600</name>
</gene>
<sequence>ARDGNRERRRGARAANVRNLDFASDFPLRLHVRRPRQGRVRTGWGAAVFPGGRPVASGL</sequence>
<evidence type="ECO:0000313" key="1">
    <source>
        <dbReference type="EMBL" id="CAA9430117.1"/>
    </source>
</evidence>